<keyword evidence="4" id="KW-1185">Reference proteome</keyword>
<dbReference type="InterPro" id="IPR000873">
    <property type="entry name" value="AMP-dep_synth/lig_dom"/>
</dbReference>
<organism evidence="3 4">
    <name type="scientific">Streptomyces vulcanius</name>
    <dbReference type="NCBI Taxonomy" id="1441876"/>
    <lineage>
        <taxon>Bacteria</taxon>
        <taxon>Bacillati</taxon>
        <taxon>Actinomycetota</taxon>
        <taxon>Actinomycetes</taxon>
        <taxon>Kitasatosporales</taxon>
        <taxon>Streptomycetaceae</taxon>
        <taxon>Streptomyces</taxon>
    </lineage>
</organism>
<dbReference type="Gene3D" id="3.30.300.30">
    <property type="match status" value="1"/>
</dbReference>
<reference evidence="4" key="1">
    <citation type="journal article" date="2019" name="Int. J. Syst. Evol. Microbiol.">
        <title>The Global Catalogue of Microorganisms (GCM) 10K type strain sequencing project: providing services to taxonomists for standard genome sequencing and annotation.</title>
        <authorList>
            <consortium name="The Broad Institute Genomics Platform"/>
            <consortium name="The Broad Institute Genome Sequencing Center for Infectious Disease"/>
            <person name="Wu L."/>
            <person name="Ma J."/>
        </authorList>
    </citation>
    <scope>NUCLEOTIDE SEQUENCE [LARGE SCALE GENOMIC DNA]</scope>
    <source>
        <strain evidence="4">CGMCC 4.7177</strain>
    </source>
</reference>
<proteinExistence type="predicted"/>
<dbReference type="EMBL" id="JBHSFK010000003">
    <property type="protein sequence ID" value="MFC4499175.1"/>
    <property type="molecule type" value="Genomic_DNA"/>
</dbReference>
<dbReference type="SUPFAM" id="SSF56801">
    <property type="entry name" value="Acetyl-CoA synthetase-like"/>
    <property type="match status" value="1"/>
</dbReference>
<gene>
    <name evidence="3" type="ORF">ACFPIH_06500</name>
</gene>
<protein>
    <submittedName>
        <fullName evidence="3">AMP-binding protein</fullName>
    </submittedName>
</protein>
<dbReference type="Pfam" id="PF00501">
    <property type="entry name" value="AMP-binding"/>
    <property type="match status" value="1"/>
</dbReference>
<evidence type="ECO:0000313" key="3">
    <source>
        <dbReference type="EMBL" id="MFC4499175.1"/>
    </source>
</evidence>
<accession>A0ABV9AKI7</accession>
<sequence length="392" mass="41233">MPAVSLRAVVLPGHPARAVDILMPAIERMYENGPPVAPVADAAAARDLPGTVPDGTGVVLSTSGSTRAPKRTALPRSALLASCSASLGRLGGAGDWLLCLPVGFVAGFQVVSRAVVGGTRVTTLDGGRFDAAAFVAAAGRMGPGRRYTALVPTQVKRLLADADARAALSGFDQVLVGGAPLDHHTAAQLRDVTHFVATYGMTETGGGCVYNGVPLDGVRVRIVDEIVHIGGDTVASTYLGATEEEQSRFHTDGGRRWYRTSDRGRWDAAHRLVPLGRTDDLINTGGVKISAGEVEQALLGVGWVDSAVVMGLPDHEWGELVAAHVVPRAGTSPPDGDVLRDRVRRRLGPAAIPKRIVFHDDVPLLPNSKIDRSAVRERLSAAAYARARGREE</sequence>
<name>A0ABV9AKI7_9ACTN</name>
<dbReference type="InterPro" id="IPR025110">
    <property type="entry name" value="AMP-bd_C"/>
</dbReference>
<evidence type="ECO:0000259" key="2">
    <source>
        <dbReference type="Pfam" id="PF13193"/>
    </source>
</evidence>
<evidence type="ECO:0000259" key="1">
    <source>
        <dbReference type="Pfam" id="PF00501"/>
    </source>
</evidence>
<dbReference type="InterPro" id="IPR050237">
    <property type="entry name" value="ATP-dep_AMP-bd_enzyme"/>
</dbReference>
<dbReference type="PANTHER" id="PTHR43767:SF1">
    <property type="entry name" value="NONRIBOSOMAL PEPTIDE SYNTHASE PES1 (EUROFUNG)-RELATED"/>
    <property type="match status" value="1"/>
</dbReference>
<comment type="caution">
    <text evidence="3">The sequence shown here is derived from an EMBL/GenBank/DDBJ whole genome shotgun (WGS) entry which is preliminary data.</text>
</comment>
<dbReference type="InterPro" id="IPR045851">
    <property type="entry name" value="AMP-bd_C_sf"/>
</dbReference>
<feature type="domain" description="AMP-binding enzyme C-terminal" evidence="2">
    <location>
        <begin position="293"/>
        <end position="369"/>
    </location>
</feature>
<dbReference type="InterPro" id="IPR042099">
    <property type="entry name" value="ANL_N_sf"/>
</dbReference>
<dbReference type="PANTHER" id="PTHR43767">
    <property type="entry name" value="LONG-CHAIN-FATTY-ACID--COA LIGASE"/>
    <property type="match status" value="1"/>
</dbReference>
<dbReference type="RefSeq" id="WP_381182134.1">
    <property type="nucleotide sequence ID" value="NZ_JBHSFK010000003.1"/>
</dbReference>
<evidence type="ECO:0000313" key="4">
    <source>
        <dbReference type="Proteomes" id="UP001595839"/>
    </source>
</evidence>
<dbReference type="Proteomes" id="UP001595839">
    <property type="component" value="Unassembled WGS sequence"/>
</dbReference>
<dbReference type="Gene3D" id="3.40.50.12780">
    <property type="entry name" value="N-terminal domain of ligase-like"/>
    <property type="match status" value="1"/>
</dbReference>
<dbReference type="Pfam" id="PF13193">
    <property type="entry name" value="AMP-binding_C"/>
    <property type="match status" value="1"/>
</dbReference>
<feature type="domain" description="AMP-dependent synthetase/ligase" evidence="1">
    <location>
        <begin position="50"/>
        <end position="225"/>
    </location>
</feature>